<feature type="compositionally biased region" description="Acidic residues" evidence="1">
    <location>
        <begin position="107"/>
        <end position="129"/>
    </location>
</feature>
<feature type="compositionally biased region" description="Basic and acidic residues" evidence="1">
    <location>
        <begin position="93"/>
        <end position="104"/>
    </location>
</feature>
<organism evidence="2 3">
    <name type="scientific">Actinomortierella ambigua</name>
    <dbReference type="NCBI Taxonomy" id="1343610"/>
    <lineage>
        <taxon>Eukaryota</taxon>
        <taxon>Fungi</taxon>
        <taxon>Fungi incertae sedis</taxon>
        <taxon>Mucoromycota</taxon>
        <taxon>Mortierellomycotina</taxon>
        <taxon>Mortierellomycetes</taxon>
        <taxon>Mortierellales</taxon>
        <taxon>Mortierellaceae</taxon>
        <taxon>Actinomortierella</taxon>
    </lineage>
</organism>
<evidence type="ECO:0000313" key="2">
    <source>
        <dbReference type="EMBL" id="KAG0268037.1"/>
    </source>
</evidence>
<feature type="region of interest" description="Disordered" evidence="1">
    <location>
        <begin position="93"/>
        <end position="131"/>
    </location>
</feature>
<comment type="caution">
    <text evidence="2">The sequence shown here is derived from an EMBL/GenBank/DDBJ whole genome shotgun (WGS) entry which is preliminary data.</text>
</comment>
<gene>
    <name evidence="2" type="ORF">DFQ27_007666</name>
</gene>
<evidence type="ECO:0000256" key="1">
    <source>
        <dbReference type="SAM" id="MobiDB-lite"/>
    </source>
</evidence>
<accession>A0A9P6UBT6</accession>
<feature type="compositionally biased region" description="Basic residues" evidence="1">
    <location>
        <begin position="254"/>
        <end position="263"/>
    </location>
</feature>
<reference evidence="2" key="1">
    <citation type="journal article" date="2020" name="Fungal Divers.">
        <title>Resolving the Mortierellaceae phylogeny through synthesis of multi-gene phylogenetics and phylogenomics.</title>
        <authorList>
            <person name="Vandepol N."/>
            <person name="Liber J."/>
            <person name="Desiro A."/>
            <person name="Na H."/>
            <person name="Kennedy M."/>
            <person name="Barry K."/>
            <person name="Grigoriev I.V."/>
            <person name="Miller A.N."/>
            <person name="O'Donnell K."/>
            <person name="Stajich J.E."/>
            <person name="Bonito G."/>
        </authorList>
    </citation>
    <scope>NUCLEOTIDE SEQUENCE</scope>
    <source>
        <strain evidence="2">BC1065</strain>
    </source>
</reference>
<feature type="region of interest" description="Disordered" evidence="1">
    <location>
        <begin position="254"/>
        <end position="292"/>
    </location>
</feature>
<sequence length="292" mass="33291">MFPLPAAIGFFSTNKSGTGIKTKLVRMQSAFKAARTMHMSSGFESTSKKASWRRQIQELCPFYWSLEPVWGQQYWKNDIKIFADSRTNFSEDRVAADDDHREAADGPYEEDDGSEHEDVELADEAENQDECDRQTLQVLRSTSGLASLDDDEWEDSDDFSGDPTQVHNTGRRASFSAPQTSRSTSKPRTQMARKKTASKKRELVKDELNDLNQMTLITAQLEYQKALMKKEVALKAIELKMKRQEQAFRLKMARIKARRTRKSTRSEKSRSSADDTSDSSVSSVDVRDYITI</sequence>
<name>A0A9P6UBT6_9FUNG</name>
<feature type="compositionally biased region" description="Basic and acidic residues" evidence="1">
    <location>
        <begin position="264"/>
        <end position="273"/>
    </location>
</feature>
<dbReference type="AlphaFoldDB" id="A0A9P6UBT6"/>
<evidence type="ECO:0000313" key="3">
    <source>
        <dbReference type="Proteomes" id="UP000807716"/>
    </source>
</evidence>
<dbReference type="Proteomes" id="UP000807716">
    <property type="component" value="Unassembled WGS sequence"/>
</dbReference>
<feature type="compositionally biased region" description="Polar residues" evidence="1">
    <location>
        <begin position="176"/>
        <end position="188"/>
    </location>
</feature>
<feature type="compositionally biased region" description="Acidic residues" evidence="1">
    <location>
        <begin position="148"/>
        <end position="160"/>
    </location>
</feature>
<proteinExistence type="predicted"/>
<dbReference type="OrthoDB" id="10624169at2759"/>
<feature type="region of interest" description="Disordered" evidence="1">
    <location>
        <begin position="147"/>
        <end position="203"/>
    </location>
</feature>
<keyword evidence="3" id="KW-1185">Reference proteome</keyword>
<dbReference type="EMBL" id="JAAAJB010000061">
    <property type="protein sequence ID" value="KAG0268037.1"/>
    <property type="molecule type" value="Genomic_DNA"/>
</dbReference>
<protein>
    <submittedName>
        <fullName evidence="2">Uncharacterized protein</fullName>
    </submittedName>
</protein>